<evidence type="ECO:0000313" key="2">
    <source>
        <dbReference type="Proteomes" id="UP000015103"/>
    </source>
</evidence>
<proteinExistence type="predicted"/>
<evidence type="ECO:0000313" key="1">
    <source>
        <dbReference type="EnsemblMetazoa" id="RPRC005560-PA"/>
    </source>
</evidence>
<dbReference type="Proteomes" id="UP000015103">
    <property type="component" value="Unassembled WGS sequence"/>
</dbReference>
<keyword evidence="2" id="KW-1185">Reference proteome</keyword>
<dbReference type="InParanoid" id="T1HND6"/>
<dbReference type="VEuPathDB" id="VectorBase:RPRC005560"/>
<dbReference type="EMBL" id="ACPB03001834">
    <property type="status" value="NOT_ANNOTATED_CDS"/>
    <property type="molecule type" value="Genomic_DNA"/>
</dbReference>
<dbReference type="EnsemblMetazoa" id="RPRC005560-RA">
    <property type="protein sequence ID" value="RPRC005560-PA"/>
    <property type="gene ID" value="RPRC005560"/>
</dbReference>
<name>T1HND6_RHOPR</name>
<dbReference type="HOGENOM" id="CLU_2612917_0_0_1"/>
<organism evidence="1 2">
    <name type="scientific">Rhodnius prolixus</name>
    <name type="common">Triatomid bug</name>
    <dbReference type="NCBI Taxonomy" id="13249"/>
    <lineage>
        <taxon>Eukaryota</taxon>
        <taxon>Metazoa</taxon>
        <taxon>Ecdysozoa</taxon>
        <taxon>Arthropoda</taxon>
        <taxon>Hexapoda</taxon>
        <taxon>Insecta</taxon>
        <taxon>Pterygota</taxon>
        <taxon>Neoptera</taxon>
        <taxon>Paraneoptera</taxon>
        <taxon>Hemiptera</taxon>
        <taxon>Heteroptera</taxon>
        <taxon>Panheteroptera</taxon>
        <taxon>Cimicomorpha</taxon>
        <taxon>Reduviidae</taxon>
        <taxon>Triatominae</taxon>
        <taxon>Rhodnius</taxon>
    </lineage>
</organism>
<sequence length="78" mass="8579">MHDVCLNEEMLRVGVKTLESIGEDELMSRSQPNMEVVMSECSNHSVALGEQDGLLKRAESEPSLLTALQETACQQTTV</sequence>
<accession>T1HND6</accession>
<reference evidence="1" key="1">
    <citation type="submission" date="2015-05" db="UniProtKB">
        <authorList>
            <consortium name="EnsemblMetazoa"/>
        </authorList>
    </citation>
    <scope>IDENTIFICATION</scope>
</reference>
<dbReference type="AlphaFoldDB" id="T1HND6"/>
<protein>
    <submittedName>
        <fullName evidence="1">Uncharacterized protein</fullName>
    </submittedName>
</protein>